<evidence type="ECO:0000259" key="1">
    <source>
        <dbReference type="Pfam" id="PF00535"/>
    </source>
</evidence>
<dbReference type="EMBL" id="CAJRAF010000001">
    <property type="protein sequence ID" value="CAG4991842.1"/>
    <property type="molecule type" value="Genomic_DNA"/>
</dbReference>
<dbReference type="Gene3D" id="3.90.550.10">
    <property type="entry name" value="Spore Coat Polysaccharide Biosynthesis Protein SpsA, Chain A"/>
    <property type="match status" value="1"/>
</dbReference>
<dbReference type="InterPro" id="IPR029044">
    <property type="entry name" value="Nucleotide-diphossugar_trans"/>
</dbReference>
<dbReference type="AlphaFoldDB" id="A0A916J949"/>
<feature type="domain" description="Glycosyltransferase 2-like" evidence="1">
    <location>
        <begin position="9"/>
        <end position="175"/>
    </location>
</feature>
<keyword evidence="3" id="KW-1185">Reference proteome</keyword>
<protein>
    <recommendedName>
        <fullName evidence="1">Glycosyltransferase 2-like domain-containing protein</fullName>
    </recommendedName>
</protein>
<dbReference type="InterPro" id="IPR001173">
    <property type="entry name" value="Glyco_trans_2-like"/>
</dbReference>
<dbReference type="RefSeq" id="WP_215237558.1">
    <property type="nucleotide sequence ID" value="NZ_CAJRAF010000001.1"/>
</dbReference>
<gene>
    <name evidence="2" type="ORF">DYBT9275_00840</name>
</gene>
<name>A0A916J949_9BACT</name>
<accession>A0A916J949</accession>
<dbReference type="Pfam" id="PF00535">
    <property type="entry name" value="Glycos_transf_2"/>
    <property type="match status" value="1"/>
</dbReference>
<comment type="caution">
    <text evidence="2">The sequence shown here is derived from an EMBL/GenBank/DDBJ whole genome shotgun (WGS) entry which is preliminary data.</text>
</comment>
<reference evidence="2" key="1">
    <citation type="submission" date="2021-04" db="EMBL/GenBank/DDBJ databases">
        <authorList>
            <person name="Rodrigo-Torres L."/>
            <person name="Arahal R. D."/>
            <person name="Lucena T."/>
        </authorList>
    </citation>
    <scope>NUCLEOTIDE SEQUENCE</scope>
    <source>
        <strain evidence="2">CECT 9275</strain>
    </source>
</reference>
<dbReference type="PANTHER" id="PTHR43685:SF2">
    <property type="entry name" value="GLYCOSYLTRANSFERASE 2-LIKE DOMAIN-CONTAINING PROTEIN"/>
    <property type="match status" value="1"/>
</dbReference>
<evidence type="ECO:0000313" key="3">
    <source>
        <dbReference type="Proteomes" id="UP000680038"/>
    </source>
</evidence>
<dbReference type="SUPFAM" id="SSF53448">
    <property type="entry name" value="Nucleotide-diphospho-sugar transferases"/>
    <property type="match status" value="1"/>
</dbReference>
<dbReference type="Proteomes" id="UP000680038">
    <property type="component" value="Unassembled WGS sequence"/>
</dbReference>
<sequence>MSEGRPLVTVILTTYNQAEFVGETLLSVIGQSYPHIQLIIIDNASQDGTVAKIEAFLEEHPVAGFTRNSSNAGLCKAFNTGLASAEGKYVIDLSGDDIMLPDRIEKQVAAFEKLPDHFVVVFSNARYLSAAGEVLHHHYQTGKDGKAVGFVPQGDVYKQVLEKYFICTPTMMMRTHILRQIGGYDETLSFEDFDFWVRTSVKYYYHYVDEVLTYKRITPNSLGTQVICKGSGILDSCYTVCNKAYDLNRDQEEFDLLAHRIRSFIRKCWYAQEFELAIKFRRLLNYIENPGLQTELIVFLCRLHIPINGLYRFYLRNIQKTGHSRKDLAFRFVSTES</sequence>
<organism evidence="2 3">
    <name type="scientific">Dyadobacter helix</name>
    <dbReference type="NCBI Taxonomy" id="2822344"/>
    <lineage>
        <taxon>Bacteria</taxon>
        <taxon>Pseudomonadati</taxon>
        <taxon>Bacteroidota</taxon>
        <taxon>Cytophagia</taxon>
        <taxon>Cytophagales</taxon>
        <taxon>Spirosomataceae</taxon>
        <taxon>Dyadobacter</taxon>
    </lineage>
</organism>
<evidence type="ECO:0000313" key="2">
    <source>
        <dbReference type="EMBL" id="CAG4991842.1"/>
    </source>
</evidence>
<proteinExistence type="predicted"/>
<dbReference type="InterPro" id="IPR050834">
    <property type="entry name" value="Glycosyltransf_2"/>
</dbReference>
<dbReference type="PANTHER" id="PTHR43685">
    <property type="entry name" value="GLYCOSYLTRANSFERASE"/>
    <property type="match status" value="1"/>
</dbReference>